<keyword evidence="3" id="KW-1185">Reference proteome</keyword>
<feature type="transmembrane region" description="Helical" evidence="1">
    <location>
        <begin position="218"/>
        <end position="237"/>
    </location>
</feature>
<organism evidence="2 3">
    <name type="scientific">Streptomyces sp. 900105245</name>
    <dbReference type="NCBI Taxonomy" id="3154379"/>
    <lineage>
        <taxon>Bacteria</taxon>
        <taxon>Bacillati</taxon>
        <taxon>Actinomycetota</taxon>
        <taxon>Actinomycetes</taxon>
        <taxon>Kitasatosporales</taxon>
        <taxon>Streptomycetaceae</taxon>
        <taxon>Streptomyces</taxon>
    </lineage>
</organism>
<dbReference type="Proteomes" id="UP001470023">
    <property type="component" value="Unassembled WGS sequence"/>
</dbReference>
<proteinExistence type="predicted"/>
<evidence type="ECO:0000256" key="1">
    <source>
        <dbReference type="SAM" id="Phobius"/>
    </source>
</evidence>
<keyword evidence="1" id="KW-0812">Transmembrane</keyword>
<evidence type="ECO:0000313" key="2">
    <source>
        <dbReference type="EMBL" id="MER6433511.1"/>
    </source>
</evidence>
<evidence type="ECO:0000313" key="3">
    <source>
        <dbReference type="Proteomes" id="UP001470023"/>
    </source>
</evidence>
<dbReference type="RefSeq" id="WP_352065629.1">
    <property type="nucleotide sequence ID" value="NZ_JBEPAZ010000061.1"/>
</dbReference>
<name>A0ABV1UIZ3_9ACTN</name>
<protein>
    <recommendedName>
        <fullName evidence="4">DNA-directed RNA polymerase specialized sigma24 family protein</fullName>
    </recommendedName>
</protein>
<sequence>MLRRLPKVSTRGLLHAEQRLAERYADLVRLAYLVLPPALGRHRRVVLAHALVQRTLPAAASGVPAPRAARDDAPPMSRSLYVPVLREVLALSRRPPLWPGRVPPPGMLLPRLPVVWGLRLLPRAGGADELALGRALSELSATARAAFILLRVERLTEAETRGVLEAAGFGGVEAELRAALDLDAVLDSGAAGVLASEEFDPCTVRARPSDLLRRRRRVHLAGIAVLVALITVVTLVVSDGVPTVRAGAGAHRASRPAPAVDDVVRVAPGAWAATSRVDFTAWPARGRLVRDRALLRRALTAWAGDGHATRISRSAGTAAGPPLDAPHLLYAGPVGGGTVVLLYDGQRLARYREAAASGARSLVLARVDDADVTTAAAVALDTSGERVRYLLAPWVAASWTRDLMRPDTPARALAVDDDGVTAPAPLFGPGPRPGAGAGCGSRTVLQLRSSSRIAEHHAFLLAGLGELTAVHLTYTPLPGQGAPARQPREATGPAALLAWARTGCAVGLPHGPGVKAVNVWDFAEQDLPDGAGPGVWTCARADTWRGPGEVAVALRTAGAGTGEQARVVARARATGACGRFGQHVVVHANWRSPKGAWYVLAAGSRAVRGLIVTGDVTAGTDGATLAVRAAARARTAVRARLAGGLRPIDLSPGRSG</sequence>
<gene>
    <name evidence="2" type="ORF">ABT272_38190</name>
</gene>
<keyword evidence="1" id="KW-0472">Membrane</keyword>
<comment type="caution">
    <text evidence="2">The sequence shown here is derived from an EMBL/GenBank/DDBJ whole genome shotgun (WGS) entry which is preliminary data.</text>
</comment>
<reference evidence="2 3" key="1">
    <citation type="submission" date="2024-06" db="EMBL/GenBank/DDBJ databases">
        <title>The Natural Products Discovery Center: Release of the First 8490 Sequenced Strains for Exploring Actinobacteria Biosynthetic Diversity.</title>
        <authorList>
            <person name="Kalkreuter E."/>
            <person name="Kautsar S.A."/>
            <person name="Yang D."/>
            <person name="Bader C.D."/>
            <person name="Teijaro C.N."/>
            <person name="Fluegel L."/>
            <person name="Davis C.M."/>
            <person name="Simpson J.R."/>
            <person name="Lauterbach L."/>
            <person name="Steele A.D."/>
            <person name="Gui C."/>
            <person name="Meng S."/>
            <person name="Li G."/>
            <person name="Viehrig K."/>
            <person name="Ye F."/>
            <person name="Su P."/>
            <person name="Kiefer A.F."/>
            <person name="Nichols A."/>
            <person name="Cepeda A.J."/>
            <person name="Yan W."/>
            <person name="Fan B."/>
            <person name="Jiang Y."/>
            <person name="Adhikari A."/>
            <person name="Zheng C.-J."/>
            <person name="Schuster L."/>
            <person name="Cowan T.M."/>
            <person name="Smanski M.J."/>
            <person name="Chevrette M.G."/>
            <person name="De Carvalho L.P.S."/>
            <person name="Shen B."/>
        </authorList>
    </citation>
    <scope>NUCLEOTIDE SEQUENCE [LARGE SCALE GENOMIC DNA]</scope>
    <source>
        <strain evidence="2 3">NPDC001166</strain>
    </source>
</reference>
<keyword evidence="1" id="KW-1133">Transmembrane helix</keyword>
<dbReference type="EMBL" id="JBEPAZ010000061">
    <property type="protein sequence ID" value="MER6433511.1"/>
    <property type="molecule type" value="Genomic_DNA"/>
</dbReference>
<accession>A0ABV1UIZ3</accession>
<evidence type="ECO:0008006" key="4">
    <source>
        <dbReference type="Google" id="ProtNLM"/>
    </source>
</evidence>